<reference evidence="2" key="1">
    <citation type="submission" date="2021-04" db="EMBL/GenBank/DDBJ databases">
        <title>Microbacterium tenobrionis sp. nov. and Microbacterium allomyrinae sp. nov., isolated from larvae of Tenobrio molitor and Allomyrina dichotoma, respectively.</title>
        <authorList>
            <person name="Lee S.D."/>
        </authorList>
    </citation>
    <scope>NUCLEOTIDE SEQUENCE</scope>
    <source>
        <strain evidence="2">BWT-G7</strain>
    </source>
</reference>
<keyword evidence="3" id="KW-1185">Reference proteome</keyword>
<dbReference type="CDD" id="cd05289">
    <property type="entry name" value="MDR_like_2"/>
    <property type="match status" value="1"/>
</dbReference>
<dbReference type="SUPFAM" id="SSF51735">
    <property type="entry name" value="NAD(P)-binding Rossmann-fold domains"/>
    <property type="match status" value="1"/>
</dbReference>
<accession>A0A9X1LVX3</accession>
<evidence type="ECO:0000313" key="2">
    <source>
        <dbReference type="EMBL" id="MCC2033040.1"/>
    </source>
</evidence>
<dbReference type="Proteomes" id="UP001139354">
    <property type="component" value="Unassembled WGS sequence"/>
</dbReference>
<proteinExistence type="predicted"/>
<dbReference type="InterPro" id="IPR050700">
    <property type="entry name" value="YIM1/Zinc_Alcohol_DH_Fams"/>
</dbReference>
<dbReference type="RefSeq" id="WP_229385008.1">
    <property type="nucleotide sequence ID" value="NZ_JAGTTN010000004.1"/>
</dbReference>
<dbReference type="GO" id="GO:0016491">
    <property type="term" value="F:oxidoreductase activity"/>
    <property type="evidence" value="ECO:0007669"/>
    <property type="project" value="InterPro"/>
</dbReference>
<comment type="caution">
    <text evidence="2">The sequence shown here is derived from an EMBL/GenBank/DDBJ whole genome shotgun (WGS) entry which is preliminary data.</text>
</comment>
<organism evidence="2 3">
    <name type="scientific">Microbacterium allomyrinae</name>
    <dbReference type="NCBI Taxonomy" id="2830666"/>
    <lineage>
        <taxon>Bacteria</taxon>
        <taxon>Bacillati</taxon>
        <taxon>Actinomycetota</taxon>
        <taxon>Actinomycetes</taxon>
        <taxon>Micrococcales</taxon>
        <taxon>Microbacteriaceae</taxon>
        <taxon>Microbacterium</taxon>
    </lineage>
</organism>
<dbReference type="EMBL" id="JAGTTN010000004">
    <property type="protein sequence ID" value="MCC2033040.1"/>
    <property type="molecule type" value="Genomic_DNA"/>
</dbReference>
<dbReference type="Gene3D" id="3.40.50.720">
    <property type="entry name" value="NAD(P)-binding Rossmann-like Domain"/>
    <property type="match status" value="1"/>
</dbReference>
<dbReference type="InterPro" id="IPR013154">
    <property type="entry name" value="ADH-like_N"/>
</dbReference>
<dbReference type="Pfam" id="PF08240">
    <property type="entry name" value="ADH_N"/>
    <property type="match status" value="1"/>
</dbReference>
<dbReference type="PANTHER" id="PTHR11695:SF294">
    <property type="entry name" value="RETICULON-4-INTERACTING PROTEIN 1, MITOCHONDRIAL"/>
    <property type="match status" value="1"/>
</dbReference>
<dbReference type="SUPFAM" id="SSF50129">
    <property type="entry name" value="GroES-like"/>
    <property type="match status" value="1"/>
</dbReference>
<evidence type="ECO:0000313" key="3">
    <source>
        <dbReference type="Proteomes" id="UP001139354"/>
    </source>
</evidence>
<dbReference type="Gene3D" id="3.90.180.10">
    <property type="entry name" value="Medium-chain alcohol dehydrogenases, catalytic domain"/>
    <property type="match status" value="1"/>
</dbReference>
<sequence length="310" mass="32204">MQRIQYHRYGGPEVLRLEDVEPRGPGPGEVLVRVHAASANPMDWKIRDGMMPAVTGRTFPRGFGTDFAGVIEAVGTNVTRLGVGDEVLGGTTLQGPGAFAAAVVAEQARVVKKPSTLSFEQAAAIPTVGVTAFQAIIREGMVNAGQAVFIHGCLGGVGRAAVQFARSRGASVAGSCRPVDTEEARALGIDPIVRFDFDPDSLTGGFDLVLDTAGTLSAKTAGTIVKRGGRILDINPTPAKFARAAVPGEYRVMVAQAVTADLEAVAEAAGQGALQVPIGRIVSLSEAITALTELEVSHFPRNGKLIAVPD</sequence>
<name>A0A9X1LVX3_9MICO</name>
<dbReference type="InterPro" id="IPR036291">
    <property type="entry name" value="NAD(P)-bd_dom_sf"/>
</dbReference>
<protein>
    <submittedName>
        <fullName evidence="2">NADP-dependent oxidoreductase</fullName>
    </submittedName>
</protein>
<dbReference type="Pfam" id="PF13602">
    <property type="entry name" value="ADH_zinc_N_2"/>
    <property type="match status" value="1"/>
</dbReference>
<dbReference type="InterPro" id="IPR011032">
    <property type="entry name" value="GroES-like_sf"/>
</dbReference>
<evidence type="ECO:0000259" key="1">
    <source>
        <dbReference type="SMART" id="SM00829"/>
    </source>
</evidence>
<dbReference type="AlphaFoldDB" id="A0A9X1LVX3"/>
<feature type="domain" description="Enoyl reductase (ER)" evidence="1">
    <location>
        <begin position="10"/>
        <end position="307"/>
    </location>
</feature>
<gene>
    <name evidence="2" type="ORF">KEC57_12700</name>
</gene>
<dbReference type="InterPro" id="IPR020843">
    <property type="entry name" value="ER"/>
</dbReference>
<dbReference type="PANTHER" id="PTHR11695">
    <property type="entry name" value="ALCOHOL DEHYDROGENASE RELATED"/>
    <property type="match status" value="1"/>
</dbReference>
<dbReference type="SMART" id="SM00829">
    <property type="entry name" value="PKS_ER"/>
    <property type="match status" value="1"/>
</dbReference>